<sequence length="783" mass="90276">MTPIWRIKLVIDVKLSKILLLVINVMNVHTDTMVITRRLLHHTKTWSVKWYKLSDAHHVKMLKTMIFAVRHICLTNITLNTLMRPKCLNIVNNRAKSKSKRLNNNIKSKLRNKDARTKFHLPNYKIINKVTKLVAMTAMMKKLSASSSSQCPSLPDPMTPKNTSHGHSKVDKIFRMHNYSNEKMVAMASLEFDDYANLWWEQVQVARDARQEPPITTWHDMKAHMRPRFVPAHYTRDLFNNLQSLRQGTKTVEEYFKEMELNLSRANIDERMEQTMARFLIGLNHPIKRIVEFQTYNTMVELVHIATKAERQVQEDIKYNKPKTYFTYKQALTATPTTFNGSSSSTSKPSFKPTLPQGKLPPSGKQAKSDTPFNGECYKCGGKGHKSAECGNKKVLFIHDNGDEEYLSEDEFDARVKEAMARQRVEDDQELLMCEHDASPSLVVTRILTTQTQKHEDQRSNIFQTQADINGKSIKVIIDGGSCHNLASTELCEKLNLTLHPHKHPYHVQWLSDQGEIVRLHGVPRTIVSDRDVKFMSYLWKTLIAKLGVKLLFSSASHPQTDGQTEVVNRSLGTLLRVLIKKNLKDWEECIPHAKFAYNHAKHSTTKMSPFMIVYGFEPLTALDILPLPLYERTNMDVEKRAQAMKKLHEETRATIEQQVYRQASRLNKDKKEMIFEEGDLVWLHLSKDRFPKERDSKLKPRGDGPFKVLKRINNNAYIIDIPTSKYLASNTFNVKDLSPYHGDVQDDNHEESRTTLSQGGELMQPVLRTLLHLHQQVPQVDP</sequence>
<dbReference type="Proteomes" id="UP001732700">
    <property type="component" value="Chromosome 7C"/>
</dbReference>
<reference evidence="1" key="2">
    <citation type="submission" date="2025-09" db="UniProtKB">
        <authorList>
            <consortium name="EnsemblPlants"/>
        </authorList>
    </citation>
    <scope>IDENTIFICATION</scope>
</reference>
<organism evidence="1 2">
    <name type="scientific">Avena sativa</name>
    <name type="common">Oat</name>
    <dbReference type="NCBI Taxonomy" id="4498"/>
    <lineage>
        <taxon>Eukaryota</taxon>
        <taxon>Viridiplantae</taxon>
        <taxon>Streptophyta</taxon>
        <taxon>Embryophyta</taxon>
        <taxon>Tracheophyta</taxon>
        <taxon>Spermatophyta</taxon>
        <taxon>Magnoliopsida</taxon>
        <taxon>Liliopsida</taxon>
        <taxon>Poales</taxon>
        <taxon>Poaceae</taxon>
        <taxon>BOP clade</taxon>
        <taxon>Pooideae</taxon>
        <taxon>Poodae</taxon>
        <taxon>Poeae</taxon>
        <taxon>Poeae Chloroplast Group 1 (Aveneae type)</taxon>
        <taxon>Aveninae</taxon>
        <taxon>Avena</taxon>
    </lineage>
</organism>
<accession>A0ACD6A3S3</accession>
<protein>
    <submittedName>
        <fullName evidence="1">Uncharacterized protein</fullName>
    </submittedName>
</protein>
<dbReference type="EnsemblPlants" id="AVESA.00010b.r2.7CG0671400.1">
    <property type="protein sequence ID" value="AVESA.00010b.r2.7CG0671400.1.CDS"/>
    <property type="gene ID" value="AVESA.00010b.r2.7CG0671400"/>
</dbReference>
<reference evidence="1" key="1">
    <citation type="submission" date="2021-05" db="EMBL/GenBank/DDBJ databases">
        <authorList>
            <person name="Scholz U."/>
            <person name="Mascher M."/>
            <person name="Fiebig A."/>
        </authorList>
    </citation>
    <scope>NUCLEOTIDE SEQUENCE [LARGE SCALE GENOMIC DNA]</scope>
</reference>
<proteinExistence type="predicted"/>
<name>A0ACD6A3S3_AVESA</name>
<keyword evidence="2" id="KW-1185">Reference proteome</keyword>
<evidence type="ECO:0000313" key="2">
    <source>
        <dbReference type="Proteomes" id="UP001732700"/>
    </source>
</evidence>
<evidence type="ECO:0000313" key="1">
    <source>
        <dbReference type="EnsemblPlants" id="AVESA.00010b.r2.7CG0671400.1.CDS"/>
    </source>
</evidence>